<name>A0A371DSA2_9APHY</name>
<evidence type="ECO:0000256" key="1">
    <source>
        <dbReference type="ARBA" id="ARBA00022603"/>
    </source>
</evidence>
<proteinExistence type="predicted"/>
<evidence type="ECO:0000256" key="3">
    <source>
        <dbReference type="SAM" id="MobiDB-lite"/>
    </source>
</evidence>
<evidence type="ECO:0000256" key="2">
    <source>
        <dbReference type="ARBA" id="ARBA00022679"/>
    </source>
</evidence>
<feature type="compositionally biased region" description="Basic and acidic residues" evidence="3">
    <location>
        <begin position="316"/>
        <end position="332"/>
    </location>
</feature>
<evidence type="ECO:0000313" key="4">
    <source>
        <dbReference type="EMBL" id="RDX55395.1"/>
    </source>
</evidence>
<dbReference type="SUPFAM" id="SSF53335">
    <property type="entry name" value="S-adenosyl-L-methionine-dependent methyltransferases"/>
    <property type="match status" value="1"/>
</dbReference>
<dbReference type="CDD" id="cd02440">
    <property type="entry name" value="AdoMet_MTases"/>
    <property type="match status" value="1"/>
</dbReference>
<keyword evidence="1 4" id="KW-0489">Methyltransferase</keyword>
<dbReference type="OrthoDB" id="16816at2759"/>
<dbReference type="Proteomes" id="UP000256964">
    <property type="component" value="Unassembled WGS sequence"/>
</dbReference>
<dbReference type="GO" id="GO:0005739">
    <property type="term" value="C:mitochondrion"/>
    <property type="evidence" value="ECO:0007669"/>
    <property type="project" value="TreeGrafter"/>
</dbReference>
<dbReference type="Pfam" id="PF13489">
    <property type="entry name" value="Methyltransf_23"/>
    <property type="match status" value="1"/>
</dbReference>
<sequence length="332" mass="36751">MLSAARSCRVFPARIRSLASVSPSSPINPNSVGPFQVFDRNVKRMQKDRAAARDGGERSRTVDYVRNEIADALSERMQDIKRKFSSVLDLGSGPGHFSKLLDPEVTQKVVMIDSSEKLLNRDPDEEFEVPVERIHADEENLLQVVPRNSQEAIVSCLSLHWVNDLPGILVQIKEALKPDGVFLGALFGGDTLFELRTALQLAEVEREGGISPHVSPMTDSRDMSNLLGRAGFTLLTVDVDEVKVAYPSMWELLEDLQDMGESNAVVGRRHIIHRDTLIAASAIYKELHGHEDGTVPATFQVIYVIGWKPAPNQPKPLERGSGETSLKDALEH</sequence>
<dbReference type="InterPro" id="IPR050602">
    <property type="entry name" value="Malonyl-ACP_OMT"/>
</dbReference>
<dbReference type="Gene3D" id="3.40.50.150">
    <property type="entry name" value="Vaccinia Virus protein VP39"/>
    <property type="match status" value="1"/>
</dbReference>
<feature type="region of interest" description="Disordered" evidence="3">
    <location>
        <begin position="313"/>
        <end position="332"/>
    </location>
</feature>
<gene>
    <name evidence="4" type="ORF">OH76DRAFT_1396779</name>
</gene>
<dbReference type="PANTHER" id="PTHR13090">
    <property type="entry name" value="ARGININE-HYDROXYLASE NDUFAF5, MITOCHONDRIAL"/>
    <property type="match status" value="1"/>
</dbReference>
<dbReference type="GO" id="GO:0008168">
    <property type="term" value="F:methyltransferase activity"/>
    <property type="evidence" value="ECO:0007669"/>
    <property type="project" value="UniProtKB-KW"/>
</dbReference>
<reference evidence="4 5" key="1">
    <citation type="journal article" date="2018" name="Biotechnol. Biofuels">
        <title>Integrative visual omics of the white-rot fungus Polyporus brumalis exposes the biotechnological potential of its oxidative enzymes for delignifying raw plant biomass.</title>
        <authorList>
            <person name="Miyauchi S."/>
            <person name="Rancon A."/>
            <person name="Drula E."/>
            <person name="Hage H."/>
            <person name="Chaduli D."/>
            <person name="Favel A."/>
            <person name="Grisel S."/>
            <person name="Henrissat B."/>
            <person name="Herpoel-Gimbert I."/>
            <person name="Ruiz-Duenas F.J."/>
            <person name="Chevret D."/>
            <person name="Hainaut M."/>
            <person name="Lin J."/>
            <person name="Wang M."/>
            <person name="Pangilinan J."/>
            <person name="Lipzen A."/>
            <person name="Lesage-Meessen L."/>
            <person name="Navarro D."/>
            <person name="Riley R."/>
            <person name="Grigoriev I.V."/>
            <person name="Zhou S."/>
            <person name="Raouche S."/>
            <person name="Rosso M.N."/>
        </authorList>
    </citation>
    <scope>NUCLEOTIDE SEQUENCE [LARGE SCALE GENOMIC DNA]</scope>
    <source>
        <strain evidence="4 5">BRFM 1820</strain>
    </source>
</reference>
<keyword evidence="5" id="KW-1185">Reference proteome</keyword>
<protein>
    <submittedName>
        <fullName evidence="4">S-adenosyl-L-methionine-dependent methyltransferase</fullName>
    </submittedName>
</protein>
<dbReference type="AlphaFoldDB" id="A0A371DSA2"/>
<organism evidence="4 5">
    <name type="scientific">Lentinus brumalis</name>
    <dbReference type="NCBI Taxonomy" id="2498619"/>
    <lineage>
        <taxon>Eukaryota</taxon>
        <taxon>Fungi</taxon>
        <taxon>Dikarya</taxon>
        <taxon>Basidiomycota</taxon>
        <taxon>Agaricomycotina</taxon>
        <taxon>Agaricomycetes</taxon>
        <taxon>Polyporales</taxon>
        <taxon>Polyporaceae</taxon>
        <taxon>Lentinus</taxon>
    </lineage>
</organism>
<dbReference type="STRING" id="139420.A0A371DSA2"/>
<keyword evidence="2" id="KW-0808">Transferase</keyword>
<dbReference type="InterPro" id="IPR029063">
    <property type="entry name" value="SAM-dependent_MTases_sf"/>
</dbReference>
<dbReference type="EMBL" id="KZ857382">
    <property type="protein sequence ID" value="RDX55395.1"/>
    <property type="molecule type" value="Genomic_DNA"/>
</dbReference>
<dbReference type="PANTHER" id="PTHR13090:SF1">
    <property type="entry name" value="ARGININE-HYDROXYLASE NDUFAF5, MITOCHONDRIAL"/>
    <property type="match status" value="1"/>
</dbReference>
<dbReference type="GO" id="GO:0032981">
    <property type="term" value="P:mitochondrial respiratory chain complex I assembly"/>
    <property type="evidence" value="ECO:0007669"/>
    <property type="project" value="TreeGrafter"/>
</dbReference>
<evidence type="ECO:0000313" key="5">
    <source>
        <dbReference type="Proteomes" id="UP000256964"/>
    </source>
</evidence>
<dbReference type="GO" id="GO:0032259">
    <property type="term" value="P:methylation"/>
    <property type="evidence" value="ECO:0007669"/>
    <property type="project" value="UniProtKB-KW"/>
</dbReference>
<accession>A0A371DSA2</accession>